<dbReference type="PANTHER" id="PTHR31084:SF18">
    <property type="entry name" value="GLYCOSYL HYDROLASE FAMILY 95 N-TERMINAL DOMAIN-CONTAINING PROTEIN"/>
    <property type="match status" value="1"/>
</dbReference>
<dbReference type="GeneID" id="19277054"/>
<keyword evidence="5" id="KW-1185">Reference proteome</keyword>
<feature type="domain" description="Glycosyl hydrolase family 95 N-terminal" evidence="1">
    <location>
        <begin position="10"/>
        <end position="255"/>
    </location>
</feature>
<dbReference type="InterPro" id="IPR008928">
    <property type="entry name" value="6-hairpin_glycosidase_sf"/>
</dbReference>
<dbReference type="PANTHER" id="PTHR31084">
    <property type="entry name" value="ALPHA-L-FUCOSIDASE 2"/>
    <property type="match status" value="1"/>
</dbReference>
<evidence type="ECO:0000259" key="3">
    <source>
        <dbReference type="Pfam" id="PF22124"/>
    </source>
</evidence>
<evidence type="ECO:0000259" key="1">
    <source>
        <dbReference type="Pfam" id="PF14498"/>
    </source>
</evidence>
<dbReference type="RefSeq" id="XP_007838813.1">
    <property type="nucleotide sequence ID" value="XM_007840622.1"/>
</dbReference>
<dbReference type="PIRSF" id="PIRSF007663">
    <property type="entry name" value="UCP007663"/>
    <property type="match status" value="1"/>
</dbReference>
<dbReference type="Gene3D" id="1.50.10.10">
    <property type="match status" value="1"/>
</dbReference>
<name>W3WS55_PESFW</name>
<dbReference type="HOGENOM" id="CLU_004617_2_2_1"/>
<evidence type="ECO:0000313" key="4">
    <source>
        <dbReference type="EMBL" id="ETS76654.1"/>
    </source>
</evidence>
<organism evidence="4 5">
    <name type="scientific">Pestalotiopsis fici (strain W106-1 / CGMCC3.15140)</name>
    <dbReference type="NCBI Taxonomy" id="1229662"/>
    <lineage>
        <taxon>Eukaryota</taxon>
        <taxon>Fungi</taxon>
        <taxon>Dikarya</taxon>
        <taxon>Ascomycota</taxon>
        <taxon>Pezizomycotina</taxon>
        <taxon>Sordariomycetes</taxon>
        <taxon>Xylariomycetidae</taxon>
        <taxon>Amphisphaeriales</taxon>
        <taxon>Sporocadaceae</taxon>
        <taxon>Pestalotiopsis</taxon>
    </lineage>
</organism>
<dbReference type="EMBL" id="KI912117">
    <property type="protein sequence ID" value="ETS76654.1"/>
    <property type="molecule type" value="Genomic_DNA"/>
</dbReference>
<dbReference type="OrthoDB" id="2848340at2759"/>
<dbReference type="Pfam" id="PF14498">
    <property type="entry name" value="Glyco_hyd_65N_2"/>
    <property type="match status" value="1"/>
</dbReference>
<protein>
    <submittedName>
        <fullName evidence="4">Uncharacterized protein</fullName>
    </submittedName>
</protein>
<feature type="domain" description="Alpha fucosidase A-like C-terminal" evidence="2">
    <location>
        <begin position="694"/>
        <end position="733"/>
    </location>
</feature>
<proteinExistence type="predicted"/>
<dbReference type="Pfam" id="PF21307">
    <property type="entry name" value="Glyco_hydro_95_C"/>
    <property type="match status" value="1"/>
</dbReference>
<dbReference type="eggNOG" id="ENOG502QQ9E">
    <property type="taxonomic scope" value="Eukaryota"/>
</dbReference>
<dbReference type="InterPro" id="IPR054363">
    <property type="entry name" value="GH95_cat"/>
</dbReference>
<dbReference type="KEGG" id="pfy:PFICI_12041"/>
<dbReference type="GO" id="GO:0005975">
    <property type="term" value="P:carbohydrate metabolic process"/>
    <property type="evidence" value="ECO:0007669"/>
    <property type="project" value="InterPro"/>
</dbReference>
<evidence type="ECO:0000313" key="5">
    <source>
        <dbReference type="Proteomes" id="UP000030651"/>
    </source>
</evidence>
<feature type="domain" description="Glycosyl hydrolase family 95 catalytic" evidence="3">
    <location>
        <begin position="273"/>
        <end position="676"/>
    </location>
</feature>
<dbReference type="InterPro" id="IPR049053">
    <property type="entry name" value="AFCA-like_C"/>
</dbReference>
<gene>
    <name evidence="4" type="ORF">PFICI_12041</name>
</gene>
<dbReference type="InterPro" id="IPR012341">
    <property type="entry name" value="6hp_glycosidase-like_sf"/>
</dbReference>
<dbReference type="Proteomes" id="UP000030651">
    <property type="component" value="Unassembled WGS sequence"/>
</dbReference>
<dbReference type="InterPro" id="IPR027414">
    <property type="entry name" value="GH95_N_dom"/>
</dbReference>
<sequence>MKSDHAHLCLHYDSPATEWSRALPLGNGRLGCMVHGRTTTELVQMNEDSVWYGGPQDRTPASAKHLAKLRQLIRRGKHGQAEELAREEFFSSPASMRHYEPMGSVYLEFGHQEQDVESYKRWLDIATATHSVEYQVHGISIRRDMIASYPDKVLVMRITSSEPIQFQVHLGRRGENEWDTNEFFDRLRVESMAEAASARIVMDATPGGHSSNRLSCVLGVGCDPKLGSVVATKTCIKIKSADCLLVVGAQTTYRCADPEGDASRDVREALGRSWQDLLSRHVADYQGLFQRTSLRLWPDFYHVPTDTRIANRDPRDIGLIALYHNYGKYLLISSSRDGFKALPANLQGIWNPSFSPPWGAKYTININIQMNYWPAATSNLLECAMPLVDLIERMATRGQRTASFMYGCSGWCSHHNTDIWADTDPQDTWMPATLWPLGGLWLCIDVLQMLQYRYDRALHRRLFPILEGCMSFLQDFLIPSADGRYLVTSPSLSPENTYISDSGEPGIFCEGSAMDMTIIKTALELYLWSIKVLELPNASKLKVEEIISRIPPLHINDAGLIQEWGVEDYPEHEPGHRHVSHLFGLYPGHVINPVRSPQLANAARRVLERRAAHGGGHTGWSRAWLLNMHARLWDAEGCGNHMELLLGNSTLPNLFDNHPPFQIDGNFGGCAGIVECIVQSFQALAVGNEGENEVEIRLLPSCPRSWSEGEVSDLCLRDGWSISFEWKRGKIIDPVLVRAKPGDSSRARIIFPNGTALVVEGPGEHRVRSGDDAAA</sequence>
<dbReference type="OMA" id="TPWNGDY"/>
<dbReference type="InterPro" id="IPR016518">
    <property type="entry name" value="Alpha-L-fucosidase"/>
</dbReference>
<dbReference type="SUPFAM" id="SSF48208">
    <property type="entry name" value="Six-hairpin glycosidases"/>
    <property type="match status" value="1"/>
</dbReference>
<accession>W3WS55</accession>
<dbReference type="InParanoid" id="W3WS55"/>
<reference evidence="5" key="1">
    <citation type="journal article" date="2015" name="BMC Genomics">
        <title>Genomic and transcriptomic analysis of the endophytic fungus Pestalotiopsis fici reveals its lifestyle and high potential for synthesis of natural products.</title>
        <authorList>
            <person name="Wang X."/>
            <person name="Zhang X."/>
            <person name="Liu L."/>
            <person name="Xiang M."/>
            <person name="Wang W."/>
            <person name="Sun X."/>
            <person name="Che Y."/>
            <person name="Guo L."/>
            <person name="Liu G."/>
            <person name="Guo L."/>
            <person name="Wang C."/>
            <person name="Yin W.B."/>
            <person name="Stadler M."/>
            <person name="Zhang X."/>
            <person name="Liu X."/>
        </authorList>
    </citation>
    <scope>NUCLEOTIDE SEQUENCE [LARGE SCALE GENOMIC DNA]</scope>
    <source>
        <strain evidence="5">W106-1 / CGMCC3.15140</strain>
    </source>
</reference>
<dbReference type="AlphaFoldDB" id="W3WS55"/>
<dbReference type="Pfam" id="PF22124">
    <property type="entry name" value="Glyco_hydro_95_cat"/>
    <property type="match status" value="1"/>
</dbReference>
<dbReference type="GO" id="GO:0004560">
    <property type="term" value="F:alpha-L-fucosidase activity"/>
    <property type="evidence" value="ECO:0007669"/>
    <property type="project" value="InterPro"/>
</dbReference>
<evidence type="ECO:0000259" key="2">
    <source>
        <dbReference type="Pfam" id="PF21307"/>
    </source>
</evidence>